<dbReference type="InterPro" id="IPR047036">
    <property type="entry name" value="EF3_4HB_sf"/>
</dbReference>
<dbReference type="Pfam" id="PF00005">
    <property type="entry name" value="ABC_tran"/>
    <property type="match status" value="2"/>
</dbReference>
<dbReference type="SMART" id="SM00298">
    <property type="entry name" value="CHROMO"/>
    <property type="match status" value="1"/>
</dbReference>
<evidence type="ECO:0000313" key="17">
    <source>
        <dbReference type="Proteomes" id="UP000749646"/>
    </source>
</evidence>
<dbReference type="InterPro" id="IPR003593">
    <property type="entry name" value="AAA+_ATPase"/>
</dbReference>
<dbReference type="Gene3D" id="1.25.10.10">
    <property type="entry name" value="Leucine-rich Repeat Variant"/>
    <property type="match status" value="1"/>
</dbReference>
<dbReference type="Gene3D" id="1.20.1390.20">
    <property type="match status" value="1"/>
</dbReference>
<keyword evidence="10" id="KW-0694">RNA-binding</keyword>
<dbReference type="Gene3D" id="2.40.50.990">
    <property type="match status" value="1"/>
</dbReference>
<comment type="subcellular location">
    <subcellularLocation>
        <location evidence="1">Cytoplasm</location>
    </subcellularLocation>
</comment>
<accession>A0A9P6M2B9</accession>
<dbReference type="CDD" id="cd03221">
    <property type="entry name" value="ABCF_EF-3"/>
    <property type="match status" value="1"/>
</dbReference>
<gene>
    <name evidence="16" type="primary">TEF3_2</name>
    <name evidence="16" type="ORF">BGZ65_008254</name>
</gene>
<dbReference type="SUPFAM" id="SSF48371">
    <property type="entry name" value="ARM repeat"/>
    <property type="match status" value="1"/>
</dbReference>
<keyword evidence="4" id="KW-0963">Cytoplasm</keyword>
<feature type="domain" description="Chromo" evidence="14">
    <location>
        <begin position="803"/>
        <end position="861"/>
    </location>
</feature>
<proteinExistence type="inferred from homology"/>
<sequence length="1041" mass="114756">MSADTNTLNDFIKATQDGGTVAARKAQAAMVAQEVKSLGLDKAFGEGQLVKTLTTLLENKKQASSREASYHILTSVSKAVGQAGEPYLIPLVPKILDGYADKIATVREAAEEASKAIMALPSRYAVKLLLPVLFDSIENGRWQSQCGSLQLLSGLSKTSPKQISLCLSEIVPVVSASMWSTRPEVRVEATKATTVCFEVVGNPDLTSSIPFLVGSINRPEEAPECIHQLASTTFVTTVEAPTLAIMNPLLIRGLAERSPAIQRQTAVIIDNMCKLVENPAHAHQFLPKLLPGLDRLIDTAASPELRSVAERARSTLMRVGGGEKAQEESILNIAYEVKPAVVLEVLKKSTGSSLKIDDFVLTSLNYSATLCSELIASRDFEVDAWDASIIPYVLTFISADETKRVATEVHRFYVDHDAKNALAGAKTADVEEGELLCDCEFSLAYGGMILLNKTRLNLRRGQRYGLCGPNGAGKSTLMRAISDGQLEGFPPADELRTVFVEHNLQAEEADLPVIEFMFADPKISSVPHEEVIARLASVGFTPAMQQQPVGSLSGGWKMKLELARAMLMNADILLLDEPTNHLDVQNVAWLENYLTSLTNVTSMIVSHDSGFLDNVCTGIIHYESRKLKKYRGNLAKFVEQYPDAKSYYELKSSLVTYKLPEPGFLDGVKSKDKALLKFTGISFTYPGNTVPTIMKMSAQVSLNSRVAVIGPNGAGKSTLIKVVTGETIPQIGEVVKHPNLRVAYVAQHAFHHVEKHLTKTPNEYIRWRYQFGEDRELAAKATRQISPEEEAQMKKVIQWEINDKIEKVQIDDLNGRRKAKRSFEYEVQWIGRTYEDNAWISREKLEEWGFIKLVQSFDDREAARAGAWTRSLTAVEVEKHLSDVGLSVEFATHSHIKGLSGGQKVKVVLAAAMWLNPHVLVLDEPTNYLDRDSLGALTEALREFGGGVVIISHHRDFTEAICSETWSINAGELTVTGNNYTQRAESKIVLKEAETKVDAFGNVEKVKSTRKLTRKEIKDKQKLRAAAKKRGEEVSDSENDA</sequence>
<dbReference type="AlphaFoldDB" id="A0A9P6M2B9"/>
<evidence type="ECO:0000256" key="12">
    <source>
        <dbReference type="ARBA" id="ARBA00049360"/>
    </source>
</evidence>
<dbReference type="GO" id="GO:0016887">
    <property type="term" value="F:ATP hydrolysis activity"/>
    <property type="evidence" value="ECO:0007669"/>
    <property type="project" value="InterPro"/>
</dbReference>
<dbReference type="InterPro" id="IPR000953">
    <property type="entry name" value="Chromo/chromo_shadow_dom"/>
</dbReference>
<comment type="similarity">
    <text evidence="3">Belongs to the ABC transporter superfamily. ABCF family. EF3 subfamily.</text>
</comment>
<dbReference type="InterPro" id="IPR016024">
    <property type="entry name" value="ARM-type_fold"/>
</dbReference>
<evidence type="ECO:0000256" key="9">
    <source>
        <dbReference type="ARBA" id="ARBA00022840"/>
    </source>
</evidence>
<dbReference type="SMART" id="SM00382">
    <property type="entry name" value="AAA"/>
    <property type="match status" value="2"/>
</dbReference>
<dbReference type="Pfam" id="PF24987">
    <property type="entry name" value="HEAT_EF3_N"/>
    <property type="match status" value="1"/>
</dbReference>
<dbReference type="InterPro" id="IPR015688">
    <property type="entry name" value="eEF3_ABC2_chromodomain-like"/>
</dbReference>
<dbReference type="GO" id="GO:0003723">
    <property type="term" value="F:RNA binding"/>
    <property type="evidence" value="ECO:0007669"/>
    <property type="project" value="UniProtKB-KW"/>
</dbReference>
<keyword evidence="17" id="KW-1185">Reference proteome</keyword>
<dbReference type="InterPro" id="IPR003439">
    <property type="entry name" value="ABC_transporter-like_ATP-bd"/>
</dbReference>
<dbReference type="PROSITE" id="PS00211">
    <property type="entry name" value="ABC_TRANSPORTER_1"/>
    <property type="match status" value="2"/>
</dbReference>
<name>A0A9P6M2B9_9FUNG</name>
<organism evidence="16 17">
    <name type="scientific">Modicella reniformis</name>
    <dbReference type="NCBI Taxonomy" id="1440133"/>
    <lineage>
        <taxon>Eukaryota</taxon>
        <taxon>Fungi</taxon>
        <taxon>Fungi incertae sedis</taxon>
        <taxon>Mucoromycota</taxon>
        <taxon>Mortierellomycotina</taxon>
        <taxon>Mortierellomycetes</taxon>
        <taxon>Mortierellales</taxon>
        <taxon>Mortierellaceae</taxon>
        <taxon>Modicella</taxon>
    </lineage>
</organism>
<dbReference type="PROSITE" id="PS50893">
    <property type="entry name" value="ABC_TRANSPORTER_2"/>
    <property type="match status" value="2"/>
</dbReference>
<dbReference type="Gene3D" id="3.40.50.300">
    <property type="entry name" value="P-loop containing nucleotide triphosphate hydrolases"/>
    <property type="match status" value="2"/>
</dbReference>
<dbReference type="Pfam" id="PF24984">
    <property type="entry name" value="HEAT_EF3_GNC1"/>
    <property type="match status" value="1"/>
</dbReference>
<evidence type="ECO:0000256" key="8">
    <source>
        <dbReference type="ARBA" id="ARBA00022801"/>
    </source>
</evidence>
<dbReference type="GO" id="GO:0005524">
    <property type="term" value="F:ATP binding"/>
    <property type="evidence" value="ECO:0007669"/>
    <property type="project" value="UniProtKB-KW"/>
</dbReference>
<comment type="catalytic activity">
    <reaction evidence="12">
        <text>ATP + H2O = ADP + phosphate + H(+)</text>
        <dbReference type="Rhea" id="RHEA:13065"/>
        <dbReference type="ChEBI" id="CHEBI:15377"/>
        <dbReference type="ChEBI" id="CHEBI:15378"/>
        <dbReference type="ChEBI" id="CHEBI:30616"/>
        <dbReference type="ChEBI" id="CHEBI:43474"/>
        <dbReference type="ChEBI" id="CHEBI:456216"/>
    </reaction>
</comment>
<dbReference type="PANTHER" id="PTHR19211:SF5">
    <property type="entry name" value="ELONGATION FACTOR 3A-RELATED"/>
    <property type="match status" value="1"/>
</dbReference>
<dbReference type="CDD" id="cd18626">
    <property type="entry name" value="CD_eEF3"/>
    <property type="match status" value="1"/>
</dbReference>
<keyword evidence="8" id="KW-0378">Hydrolase</keyword>
<evidence type="ECO:0000259" key="15">
    <source>
        <dbReference type="PROSITE" id="PS50893"/>
    </source>
</evidence>
<evidence type="ECO:0000256" key="4">
    <source>
        <dbReference type="ARBA" id="ARBA00022490"/>
    </source>
</evidence>
<keyword evidence="7 16" id="KW-0251">Elongation factor</keyword>
<dbReference type="FunFam" id="2.40.50.990:FF:000002">
    <property type="entry name" value="mRNA export factor elf1"/>
    <property type="match status" value="1"/>
</dbReference>
<dbReference type="InterPro" id="IPR027417">
    <property type="entry name" value="P-loop_NTPase"/>
</dbReference>
<evidence type="ECO:0000256" key="2">
    <source>
        <dbReference type="ARBA" id="ARBA00004815"/>
    </source>
</evidence>
<dbReference type="PROSITE" id="PS50013">
    <property type="entry name" value="CHROMO_2"/>
    <property type="match status" value="1"/>
</dbReference>
<evidence type="ECO:0000256" key="11">
    <source>
        <dbReference type="ARBA" id="ARBA00022917"/>
    </source>
</evidence>
<dbReference type="EMBL" id="JAAAHW010006361">
    <property type="protein sequence ID" value="KAF9962735.1"/>
    <property type="molecule type" value="Genomic_DNA"/>
</dbReference>
<evidence type="ECO:0000256" key="5">
    <source>
        <dbReference type="ARBA" id="ARBA00022737"/>
    </source>
</evidence>
<keyword evidence="9" id="KW-0067">ATP-binding</keyword>
<evidence type="ECO:0000259" key="14">
    <source>
        <dbReference type="PROSITE" id="PS50013"/>
    </source>
</evidence>
<dbReference type="InterPro" id="IPR017871">
    <property type="entry name" value="ABC_transporter-like_CS"/>
</dbReference>
<dbReference type="FunFam" id="3.40.50.300:FF:000193">
    <property type="entry name" value="Probable Elongation factor 3"/>
    <property type="match status" value="1"/>
</dbReference>
<feature type="region of interest" description="Disordered" evidence="13">
    <location>
        <begin position="1020"/>
        <end position="1041"/>
    </location>
</feature>
<evidence type="ECO:0000256" key="7">
    <source>
        <dbReference type="ARBA" id="ARBA00022768"/>
    </source>
</evidence>
<comment type="caution">
    <text evidence="16">The sequence shown here is derived from an EMBL/GenBank/DDBJ whole genome shotgun (WGS) entry which is preliminary data.</text>
</comment>
<dbReference type="GO" id="GO:0005737">
    <property type="term" value="C:cytoplasm"/>
    <property type="evidence" value="ECO:0007669"/>
    <property type="project" value="UniProtKB-SubCell"/>
</dbReference>
<keyword evidence="11" id="KW-0648">Protein biosynthesis</keyword>
<keyword evidence="5" id="KW-0677">Repeat</keyword>
<comment type="pathway">
    <text evidence="2">Protein biosynthesis; polypeptide chain elongation.</text>
</comment>
<dbReference type="GO" id="GO:0003746">
    <property type="term" value="F:translation elongation factor activity"/>
    <property type="evidence" value="ECO:0007669"/>
    <property type="project" value="UniProtKB-KW"/>
</dbReference>
<dbReference type="InterPro" id="IPR016197">
    <property type="entry name" value="Chromo-like_dom_sf"/>
</dbReference>
<protein>
    <submittedName>
        <fullName evidence="16">Translational elongation factor EF-1 alpha</fullName>
    </submittedName>
</protein>
<keyword evidence="6" id="KW-0547">Nucleotide-binding</keyword>
<feature type="domain" description="ABC transporter" evidence="15">
    <location>
        <begin position="676"/>
        <end position="995"/>
    </location>
</feature>
<dbReference type="FunFam" id="1.25.10.10:FF:000076">
    <property type="entry name" value="Elongation factor 3"/>
    <property type="match status" value="1"/>
</dbReference>
<dbReference type="InterPro" id="IPR047038">
    <property type="entry name" value="eEF3_chromodomain-like_sf"/>
</dbReference>
<dbReference type="SUPFAM" id="SSF54160">
    <property type="entry name" value="Chromo domain-like"/>
    <property type="match status" value="1"/>
</dbReference>
<reference evidence="16" key="1">
    <citation type="journal article" date="2020" name="Fungal Divers.">
        <title>Resolving the Mortierellaceae phylogeny through synthesis of multi-gene phylogenetics and phylogenomics.</title>
        <authorList>
            <person name="Vandepol N."/>
            <person name="Liber J."/>
            <person name="Desiro A."/>
            <person name="Na H."/>
            <person name="Kennedy M."/>
            <person name="Barry K."/>
            <person name="Grigoriev I.V."/>
            <person name="Miller A.N."/>
            <person name="O'Donnell K."/>
            <person name="Stajich J.E."/>
            <person name="Bonito G."/>
        </authorList>
    </citation>
    <scope>NUCLEOTIDE SEQUENCE</scope>
    <source>
        <strain evidence="16">MES-2147</strain>
    </source>
</reference>
<evidence type="ECO:0000313" key="16">
    <source>
        <dbReference type="EMBL" id="KAF9962735.1"/>
    </source>
</evidence>
<dbReference type="SUPFAM" id="SSF52540">
    <property type="entry name" value="P-loop containing nucleoside triphosphate hydrolases"/>
    <property type="match status" value="2"/>
</dbReference>
<dbReference type="Proteomes" id="UP000749646">
    <property type="component" value="Unassembled WGS sequence"/>
</dbReference>
<dbReference type="InterPro" id="IPR011989">
    <property type="entry name" value="ARM-like"/>
</dbReference>
<evidence type="ECO:0000256" key="13">
    <source>
        <dbReference type="SAM" id="MobiDB-lite"/>
    </source>
</evidence>
<evidence type="ECO:0000256" key="1">
    <source>
        <dbReference type="ARBA" id="ARBA00004496"/>
    </source>
</evidence>
<evidence type="ECO:0000256" key="3">
    <source>
        <dbReference type="ARBA" id="ARBA00011054"/>
    </source>
</evidence>
<dbReference type="PANTHER" id="PTHR19211">
    <property type="entry name" value="ATP-BINDING TRANSPORT PROTEIN-RELATED"/>
    <property type="match status" value="1"/>
</dbReference>
<evidence type="ECO:0000256" key="10">
    <source>
        <dbReference type="ARBA" id="ARBA00022884"/>
    </source>
</evidence>
<feature type="domain" description="ABC transporter" evidence="15">
    <location>
        <begin position="425"/>
        <end position="649"/>
    </location>
</feature>
<dbReference type="InterPro" id="IPR050611">
    <property type="entry name" value="ABCF"/>
</dbReference>
<evidence type="ECO:0000256" key="6">
    <source>
        <dbReference type="ARBA" id="ARBA00022741"/>
    </source>
</evidence>
<dbReference type="OrthoDB" id="2110130at2759"/>